<feature type="transmembrane region" description="Helical" evidence="1">
    <location>
        <begin position="290"/>
        <end position="309"/>
    </location>
</feature>
<gene>
    <name evidence="2" type="ORF">HDF16_003393</name>
</gene>
<keyword evidence="1" id="KW-0812">Transmembrane</keyword>
<keyword evidence="1" id="KW-1133">Transmembrane helix</keyword>
<sequence length="557" mass="60516">MTDPFRLAEPVDAEPYRAQATETQSTLRRLASPFAYGVIVVLVALLFAAILKINRGTFTYTLDDPYIHLALSDQIRHGNYGLYPGTHAAPSSSILFPFLLAIASGTRLHPYFPLLINIACLLATVEITRRFLHHLRLGSDNLATFAQAAAVALIAISFNLVGVVFTGLEHSLHIALVAATVYGAVQLIDRRQMPRWLPLVLILAPLVRYEGIALSIGTILLLALRGRRRTALATFAAMTVLIVGFSIFLKHLGLSALPSSIMVKSVVAGGMGGGAQQFLHGLTKTLDTMIGHPIGLPLLLIGLFAAARFSQDLFRRGHPWTPNGLISLPLLCLIGGQAVAGRFGWLERYEDYLLLGVCLMSLFLARTLVRFAMSPERRYDVVHRSRAVLIAGAFAALLLVGARYVNSTAHVPQASNNVYEQQLQMHRFIDGYYRAPVAVNDLGLVSYHNPYPVLDLGGLGSETARLMIAHHASPADYQAFVAANGVHLVIVYQEWFPDQIPNGWTHVATLALTGPLVSAAEAEVQFYATDSGTASRVHQNLVAFQPSLPPGANLTLD</sequence>
<feature type="transmembrane region" description="Helical" evidence="1">
    <location>
        <begin position="111"/>
        <end position="132"/>
    </location>
</feature>
<organism evidence="2 3">
    <name type="scientific">Granulicella aggregans</name>
    <dbReference type="NCBI Taxonomy" id="474949"/>
    <lineage>
        <taxon>Bacteria</taxon>
        <taxon>Pseudomonadati</taxon>
        <taxon>Acidobacteriota</taxon>
        <taxon>Terriglobia</taxon>
        <taxon>Terriglobales</taxon>
        <taxon>Acidobacteriaceae</taxon>
        <taxon>Granulicella</taxon>
    </lineage>
</organism>
<feature type="transmembrane region" description="Helical" evidence="1">
    <location>
        <begin position="230"/>
        <end position="249"/>
    </location>
</feature>
<evidence type="ECO:0000313" key="3">
    <source>
        <dbReference type="Proteomes" id="UP000540989"/>
    </source>
</evidence>
<evidence type="ECO:0000313" key="2">
    <source>
        <dbReference type="EMBL" id="MBB5058679.1"/>
    </source>
</evidence>
<dbReference type="AlphaFoldDB" id="A0A7W7ZFK4"/>
<evidence type="ECO:0000256" key="1">
    <source>
        <dbReference type="SAM" id="Phobius"/>
    </source>
</evidence>
<keyword evidence="3" id="KW-1185">Reference proteome</keyword>
<dbReference type="EMBL" id="JACHIP010000004">
    <property type="protein sequence ID" value="MBB5058679.1"/>
    <property type="molecule type" value="Genomic_DNA"/>
</dbReference>
<dbReference type="RefSeq" id="WP_184218701.1">
    <property type="nucleotide sequence ID" value="NZ_JACHIP010000004.1"/>
</dbReference>
<feature type="transmembrane region" description="Helical" evidence="1">
    <location>
        <begin position="200"/>
        <end position="224"/>
    </location>
</feature>
<proteinExistence type="predicted"/>
<evidence type="ECO:0008006" key="4">
    <source>
        <dbReference type="Google" id="ProtNLM"/>
    </source>
</evidence>
<feature type="transmembrane region" description="Helical" evidence="1">
    <location>
        <begin position="385"/>
        <end position="405"/>
    </location>
</feature>
<feature type="transmembrane region" description="Helical" evidence="1">
    <location>
        <begin position="34"/>
        <end position="51"/>
    </location>
</feature>
<protein>
    <recommendedName>
        <fullName evidence="4">Glycosyltransferase RgtA/B/C/D-like domain-containing protein</fullName>
    </recommendedName>
</protein>
<dbReference type="Proteomes" id="UP000540989">
    <property type="component" value="Unassembled WGS sequence"/>
</dbReference>
<reference evidence="2 3" key="1">
    <citation type="submission" date="2020-08" db="EMBL/GenBank/DDBJ databases">
        <title>Genomic Encyclopedia of Type Strains, Phase IV (KMG-V): Genome sequencing to study the core and pangenomes of soil and plant-associated prokaryotes.</title>
        <authorList>
            <person name="Whitman W."/>
        </authorList>
    </citation>
    <scope>NUCLEOTIDE SEQUENCE [LARGE SCALE GENOMIC DNA]</scope>
    <source>
        <strain evidence="2 3">M8UP14</strain>
    </source>
</reference>
<comment type="caution">
    <text evidence="2">The sequence shown here is derived from an EMBL/GenBank/DDBJ whole genome shotgun (WGS) entry which is preliminary data.</text>
</comment>
<feature type="transmembrane region" description="Helical" evidence="1">
    <location>
        <begin position="352"/>
        <end position="373"/>
    </location>
</feature>
<name>A0A7W7ZFK4_9BACT</name>
<accession>A0A7W7ZFK4</accession>
<feature type="transmembrane region" description="Helical" evidence="1">
    <location>
        <begin position="144"/>
        <end position="165"/>
    </location>
</feature>
<feature type="transmembrane region" description="Helical" evidence="1">
    <location>
        <begin position="171"/>
        <end position="188"/>
    </location>
</feature>
<keyword evidence="1" id="KW-0472">Membrane</keyword>
<feature type="transmembrane region" description="Helical" evidence="1">
    <location>
        <begin position="321"/>
        <end position="340"/>
    </location>
</feature>